<keyword evidence="2" id="KW-1185">Reference proteome</keyword>
<sequence length="91" mass="10650">MEVEQGEDLILQKHCKQPDVGDHCLQSFWRRTSAENTKILGIWVYFHPHIEAYVIHGENVVLIAELAQKVEREASELKGTMRKRMEFLDND</sequence>
<proteinExistence type="predicted"/>
<dbReference type="AlphaFoldDB" id="A0A565AU40"/>
<evidence type="ECO:0000313" key="1">
    <source>
        <dbReference type="EMBL" id="VVA92928.1"/>
    </source>
</evidence>
<accession>A0A565AU40</accession>
<protein>
    <submittedName>
        <fullName evidence="1">Uncharacterized protein</fullName>
    </submittedName>
</protein>
<organism evidence="1 2">
    <name type="scientific">Arabis nemorensis</name>
    <dbReference type="NCBI Taxonomy" id="586526"/>
    <lineage>
        <taxon>Eukaryota</taxon>
        <taxon>Viridiplantae</taxon>
        <taxon>Streptophyta</taxon>
        <taxon>Embryophyta</taxon>
        <taxon>Tracheophyta</taxon>
        <taxon>Spermatophyta</taxon>
        <taxon>Magnoliopsida</taxon>
        <taxon>eudicotyledons</taxon>
        <taxon>Gunneridae</taxon>
        <taxon>Pentapetalae</taxon>
        <taxon>rosids</taxon>
        <taxon>malvids</taxon>
        <taxon>Brassicales</taxon>
        <taxon>Brassicaceae</taxon>
        <taxon>Arabideae</taxon>
        <taxon>Arabis</taxon>
    </lineage>
</organism>
<dbReference type="OrthoDB" id="10263346at2759"/>
<dbReference type="Proteomes" id="UP000489600">
    <property type="component" value="Unassembled WGS sequence"/>
</dbReference>
<gene>
    <name evidence="1" type="ORF">ANE_LOCUS3373</name>
</gene>
<name>A0A565AU40_9BRAS</name>
<dbReference type="EMBL" id="CABITT030000001">
    <property type="protein sequence ID" value="VVA92928.1"/>
    <property type="molecule type" value="Genomic_DNA"/>
</dbReference>
<evidence type="ECO:0000313" key="2">
    <source>
        <dbReference type="Proteomes" id="UP000489600"/>
    </source>
</evidence>
<reference evidence="1" key="1">
    <citation type="submission" date="2019-07" db="EMBL/GenBank/DDBJ databases">
        <authorList>
            <person name="Dittberner H."/>
        </authorList>
    </citation>
    <scope>NUCLEOTIDE SEQUENCE [LARGE SCALE GENOMIC DNA]</scope>
</reference>
<comment type="caution">
    <text evidence="1">The sequence shown here is derived from an EMBL/GenBank/DDBJ whole genome shotgun (WGS) entry which is preliminary data.</text>
</comment>